<keyword evidence="7" id="KW-1185">Reference proteome</keyword>
<feature type="compositionally biased region" description="Low complexity" evidence="5">
    <location>
        <begin position="26"/>
        <end position="43"/>
    </location>
</feature>
<comment type="function">
    <text evidence="1">Required for the assembly of cytochrome c oxidase.</text>
</comment>
<dbReference type="InterPro" id="IPR009069">
    <property type="entry name" value="Cys_alpha_HP_mot_SF"/>
</dbReference>
<evidence type="ECO:0000256" key="2">
    <source>
        <dbReference type="ARBA" id="ARBA00004569"/>
    </source>
</evidence>
<evidence type="ECO:0000313" key="6">
    <source>
        <dbReference type="EMBL" id="PWZ00035.1"/>
    </source>
</evidence>
<dbReference type="STRING" id="1882483.A0A317XP00"/>
<reference evidence="6 7" key="1">
    <citation type="journal article" date="2018" name="Mol. Biol. Evol.">
        <title>Broad Genomic Sampling Reveals a Smut Pathogenic Ancestry of the Fungal Clade Ustilaginomycotina.</title>
        <authorList>
            <person name="Kijpornyongpan T."/>
            <person name="Mondo S.J."/>
            <person name="Barry K."/>
            <person name="Sandor L."/>
            <person name="Lee J."/>
            <person name="Lipzen A."/>
            <person name="Pangilinan J."/>
            <person name="LaButti K."/>
            <person name="Hainaut M."/>
            <person name="Henrissat B."/>
            <person name="Grigoriev I.V."/>
            <person name="Spatafora J.W."/>
            <person name="Aime M.C."/>
        </authorList>
    </citation>
    <scope>NUCLEOTIDE SEQUENCE [LARGE SCALE GENOMIC DNA]</scope>
    <source>
        <strain evidence="6 7">MCA 3645</strain>
    </source>
</reference>
<accession>A0A317XP00</accession>
<organism evidence="6 7">
    <name type="scientific">Testicularia cyperi</name>
    <dbReference type="NCBI Taxonomy" id="1882483"/>
    <lineage>
        <taxon>Eukaryota</taxon>
        <taxon>Fungi</taxon>
        <taxon>Dikarya</taxon>
        <taxon>Basidiomycota</taxon>
        <taxon>Ustilaginomycotina</taxon>
        <taxon>Ustilaginomycetes</taxon>
        <taxon>Ustilaginales</taxon>
        <taxon>Anthracoideaceae</taxon>
        <taxon>Testicularia</taxon>
    </lineage>
</organism>
<dbReference type="Proteomes" id="UP000246740">
    <property type="component" value="Unassembled WGS sequence"/>
</dbReference>
<dbReference type="OrthoDB" id="9971592at2759"/>
<dbReference type="PROSITE" id="PS51808">
    <property type="entry name" value="CHCH"/>
    <property type="match status" value="1"/>
</dbReference>
<dbReference type="InParanoid" id="A0A317XP00"/>
<sequence length="106" mass="11371">MSTQYFPPSPETPSSQSNYLSHPHDSSPFTSTSTSASTSSSNGERARARGGEGEEDASKPKDFIKVMGGKTPSKFTDPCAHAAKLSMKCLDDNAYDRSKCGDVFNQ</sequence>
<name>A0A317XP00_9BASI</name>
<evidence type="ECO:0000256" key="3">
    <source>
        <dbReference type="ARBA" id="ARBA00023128"/>
    </source>
</evidence>
<keyword evidence="4" id="KW-1015">Disulfide bond</keyword>
<evidence type="ECO:0000256" key="5">
    <source>
        <dbReference type="SAM" id="MobiDB-lite"/>
    </source>
</evidence>
<protein>
    <submittedName>
        <fullName evidence="6">Uncharacterized protein</fullName>
    </submittedName>
</protein>
<dbReference type="GO" id="GO:0033108">
    <property type="term" value="P:mitochondrial respiratory chain complex assembly"/>
    <property type="evidence" value="ECO:0007669"/>
    <property type="project" value="TreeGrafter"/>
</dbReference>
<dbReference type="PANTHER" id="PTHR46811">
    <property type="entry name" value="COILED-COIL-HELIX-COILED-COIL-HELIX DOMAIN-CONTAINING PROTEIN 7"/>
    <property type="match status" value="1"/>
</dbReference>
<dbReference type="AlphaFoldDB" id="A0A317XP00"/>
<feature type="compositionally biased region" description="Polar residues" evidence="5">
    <location>
        <begin position="1"/>
        <end position="20"/>
    </location>
</feature>
<evidence type="ECO:0000256" key="4">
    <source>
        <dbReference type="ARBA" id="ARBA00023157"/>
    </source>
</evidence>
<gene>
    <name evidence="6" type="ORF">BCV70DRAFT_200207</name>
</gene>
<dbReference type="PANTHER" id="PTHR46811:SF1">
    <property type="entry name" value="COILED-COIL-HELIX-COILED-COIL-HELIX DOMAIN-CONTAINING PROTEIN 7"/>
    <property type="match status" value="1"/>
</dbReference>
<proteinExistence type="predicted"/>
<keyword evidence="3" id="KW-0496">Mitochondrion</keyword>
<dbReference type="SUPFAM" id="SSF47072">
    <property type="entry name" value="Cysteine alpha-hairpin motif"/>
    <property type="match status" value="1"/>
</dbReference>
<evidence type="ECO:0000256" key="1">
    <source>
        <dbReference type="ARBA" id="ARBA00003875"/>
    </source>
</evidence>
<feature type="compositionally biased region" description="Basic and acidic residues" evidence="5">
    <location>
        <begin position="44"/>
        <end position="64"/>
    </location>
</feature>
<feature type="region of interest" description="Disordered" evidence="5">
    <location>
        <begin position="1"/>
        <end position="71"/>
    </location>
</feature>
<comment type="subcellular location">
    <subcellularLocation>
        <location evidence="2">Mitochondrion intermembrane space</location>
    </subcellularLocation>
</comment>
<evidence type="ECO:0000313" key="7">
    <source>
        <dbReference type="Proteomes" id="UP000246740"/>
    </source>
</evidence>
<dbReference type="InterPro" id="IPR051040">
    <property type="entry name" value="COX23"/>
</dbReference>
<dbReference type="EMBL" id="KZ819193">
    <property type="protein sequence ID" value="PWZ00035.1"/>
    <property type="molecule type" value="Genomic_DNA"/>
</dbReference>
<dbReference type="GO" id="GO:0005758">
    <property type="term" value="C:mitochondrial intermembrane space"/>
    <property type="evidence" value="ECO:0007669"/>
    <property type="project" value="UniProtKB-SubCell"/>
</dbReference>